<dbReference type="GO" id="GO:0009897">
    <property type="term" value="C:external side of plasma membrane"/>
    <property type="evidence" value="ECO:0007669"/>
    <property type="project" value="TreeGrafter"/>
</dbReference>
<dbReference type="SUPFAM" id="SSF69318">
    <property type="entry name" value="Integrin alpha N-terminal domain"/>
    <property type="match status" value="3"/>
</dbReference>
<dbReference type="GO" id="GO:0098609">
    <property type="term" value="P:cell-cell adhesion"/>
    <property type="evidence" value="ECO:0007669"/>
    <property type="project" value="TreeGrafter"/>
</dbReference>
<dbReference type="EMBL" id="JACXAD010000024">
    <property type="protein sequence ID" value="MBD2769820.1"/>
    <property type="molecule type" value="Genomic_DNA"/>
</dbReference>
<dbReference type="Proteomes" id="UP000612233">
    <property type="component" value="Unassembled WGS sequence"/>
</dbReference>
<feature type="non-terminal residue" evidence="4">
    <location>
        <position position="869"/>
    </location>
</feature>
<dbReference type="InterPro" id="IPR028994">
    <property type="entry name" value="Integrin_alpha_N"/>
</dbReference>
<dbReference type="GO" id="GO:0007160">
    <property type="term" value="P:cell-matrix adhesion"/>
    <property type="evidence" value="ECO:0007669"/>
    <property type="project" value="TreeGrafter"/>
</dbReference>
<dbReference type="AlphaFoldDB" id="A0A927BFA6"/>
<reference evidence="4" key="1">
    <citation type="submission" date="2020-09" db="EMBL/GenBank/DDBJ databases">
        <authorList>
            <person name="Kim M.K."/>
        </authorList>
    </citation>
    <scope>NUCLEOTIDE SEQUENCE</scope>
    <source>
        <strain evidence="4">BT664</strain>
    </source>
</reference>
<dbReference type="InterPro" id="IPR000413">
    <property type="entry name" value="Integrin_alpha"/>
</dbReference>
<dbReference type="Gene3D" id="2.130.10.130">
    <property type="entry name" value="Integrin alpha, N-terminal"/>
    <property type="match status" value="5"/>
</dbReference>
<keyword evidence="1" id="KW-0732">Signal</keyword>
<comment type="caution">
    <text evidence="4">The sequence shown here is derived from an EMBL/GenBank/DDBJ whole genome shotgun (WGS) entry which is preliminary data.</text>
</comment>
<protein>
    <submittedName>
        <fullName evidence="4">FG-GAP repeat protein</fullName>
    </submittedName>
</protein>
<name>A0A927BFA6_9BACT</name>
<evidence type="ECO:0000256" key="2">
    <source>
        <dbReference type="ARBA" id="ARBA00022737"/>
    </source>
</evidence>
<evidence type="ECO:0000313" key="4">
    <source>
        <dbReference type="EMBL" id="MBD2769820.1"/>
    </source>
</evidence>
<dbReference type="GO" id="GO:0007229">
    <property type="term" value="P:integrin-mediated signaling pathway"/>
    <property type="evidence" value="ECO:0007669"/>
    <property type="project" value="TreeGrafter"/>
</dbReference>
<proteinExistence type="predicted"/>
<organism evidence="4 5">
    <name type="scientific">Hymenobacter montanus</name>
    <dbReference type="NCBI Taxonomy" id="2771359"/>
    <lineage>
        <taxon>Bacteria</taxon>
        <taxon>Pseudomonadati</taxon>
        <taxon>Bacteroidota</taxon>
        <taxon>Cytophagia</taxon>
        <taxon>Cytophagales</taxon>
        <taxon>Hymenobacteraceae</taxon>
        <taxon>Hymenobacter</taxon>
    </lineage>
</organism>
<accession>A0A927BFA6</accession>
<dbReference type="GO" id="GO:0033627">
    <property type="term" value="P:cell adhesion mediated by integrin"/>
    <property type="evidence" value="ECO:0007669"/>
    <property type="project" value="TreeGrafter"/>
</dbReference>
<gene>
    <name evidence="4" type="ORF">IC235_18175</name>
</gene>
<dbReference type="PROSITE" id="PS51470">
    <property type="entry name" value="FG_GAP"/>
    <property type="match status" value="10"/>
</dbReference>
<evidence type="ECO:0000256" key="1">
    <source>
        <dbReference type="ARBA" id="ARBA00022729"/>
    </source>
</evidence>
<dbReference type="PANTHER" id="PTHR23220:SF122">
    <property type="entry name" value="INTEGRIN ALPHA-PS1"/>
    <property type="match status" value="1"/>
</dbReference>
<dbReference type="Pfam" id="PF01839">
    <property type="entry name" value="FG-GAP"/>
    <property type="match status" value="9"/>
</dbReference>
<sequence length="869" mass="87326">MASMAEVQQRIAASEYDVRFQPGAGTYQSPNRAQGLRATFLSPGRYAVRPRQDSSAATRWQVSWALRGIGRAGQPGLPLAPATAPTTAKGGQLRYGSPAYDEVYDNTPAGVRQSYVLHQRPAGPATDSVRVRLALHAPELRVRQQGQSLAFHPAAGGAAVLHYADLRAWDATGRPMPARLTLAPGDSLLTLAVADQGARYPLTIDPLASTPGTIVLGNQASAQLGYSVAGVGDLNGDGYGDLAAGAFLYDNGQIDEGAVFVYYGGANGLQTVPANPAGAALRLESDQGGAQLGFSVTGVGDLNGDGFADLVTGANLYDNGQNNEGAVFVYYGAANGLRTVPTNPARAALRLESNVANAQLGSSVAGADFNGDGYNDLATGAITYASGQTDEGAVFVYHGGANGLQTTGSAGGGAVLRLESNTADSQLGYSISGCGDLNGDGYADLAVGAPLYTNGEFQEGAIFVYYGGANGLQTVLANPAGAALRLESNQLFASIGFSVAGAGDLNGDGYTDLAAGAPFYDNGQTNEGAVFVYYGAATGLQTVPASPAGAALRLESNQEAARMGYGIAMAGDVNGDGYADLATGAGWYNNGQASEGVVFVYYGRATGLQTVPANPAGAALLLESNQQGAQMGNSVAWAGDLNGDGYADLAAGAAGYGSTPNGGQGAVFVYYGGADGLQTMSANVAGAALRLESNQANTQLGYSVAGVGDLNGDGYADLVAGANLYDNGQTDEGVVFVYYGGASGLQTVPANPAGAALRLENNQAGAQFGVSVTGAGDLNGDGYADLAVGAIGYNNGQAGEGAVFVYYGGASGLQTVPANPAAAALRLESNQAGAQMGSSVAGAGDLNGDGYADLAAGAYLYTNGQASEG</sequence>
<dbReference type="SMART" id="SM00191">
    <property type="entry name" value="Int_alpha"/>
    <property type="match status" value="10"/>
</dbReference>
<keyword evidence="5" id="KW-1185">Reference proteome</keyword>
<dbReference type="GO" id="GO:0008305">
    <property type="term" value="C:integrin complex"/>
    <property type="evidence" value="ECO:0007669"/>
    <property type="project" value="InterPro"/>
</dbReference>
<dbReference type="PRINTS" id="PR01185">
    <property type="entry name" value="INTEGRINA"/>
</dbReference>
<keyword evidence="2" id="KW-0677">Repeat</keyword>
<evidence type="ECO:0000313" key="5">
    <source>
        <dbReference type="Proteomes" id="UP000612233"/>
    </source>
</evidence>
<dbReference type="PANTHER" id="PTHR23220">
    <property type="entry name" value="INTEGRIN ALPHA"/>
    <property type="match status" value="1"/>
</dbReference>
<evidence type="ECO:0000256" key="3">
    <source>
        <dbReference type="ARBA" id="ARBA00023180"/>
    </source>
</evidence>
<dbReference type="InterPro" id="IPR013517">
    <property type="entry name" value="FG-GAP"/>
</dbReference>
<dbReference type="InterPro" id="IPR013519">
    <property type="entry name" value="Int_alpha_beta-p"/>
</dbReference>
<keyword evidence="3" id="KW-0325">Glycoprotein</keyword>
<dbReference type="GO" id="GO:0005178">
    <property type="term" value="F:integrin binding"/>
    <property type="evidence" value="ECO:0007669"/>
    <property type="project" value="TreeGrafter"/>
</dbReference>